<name>A0A4Z2FFE5_9TELE</name>
<dbReference type="Proteomes" id="UP000314294">
    <property type="component" value="Unassembled WGS sequence"/>
</dbReference>
<evidence type="ECO:0000313" key="1">
    <source>
        <dbReference type="EMBL" id="TNN39620.1"/>
    </source>
</evidence>
<sequence>MDLFQSILHCLRLPRDIGEDDVLLVGQHRVSCCSPPSGLNSWIQSVLSTIHYGLGWRPF</sequence>
<reference evidence="1 2" key="1">
    <citation type="submission" date="2019-03" db="EMBL/GenBank/DDBJ databases">
        <title>First draft genome of Liparis tanakae, snailfish: a comprehensive survey of snailfish specific genes.</title>
        <authorList>
            <person name="Kim W."/>
            <person name="Song I."/>
            <person name="Jeong J.-H."/>
            <person name="Kim D."/>
            <person name="Kim S."/>
            <person name="Ryu S."/>
            <person name="Song J.Y."/>
            <person name="Lee S.K."/>
        </authorList>
    </citation>
    <scope>NUCLEOTIDE SEQUENCE [LARGE SCALE GENOMIC DNA]</scope>
    <source>
        <tissue evidence="1">Muscle</tissue>
    </source>
</reference>
<evidence type="ECO:0000313" key="2">
    <source>
        <dbReference type="Proteomes" id="UP000314294"/>
    </source>
</evidence>
<accession>A0A4Z2FFE5</accession>
<gene>
    <name evidence="1" type="ORF">EYF80_050219</name>
</gene>
<keyword evidence="2" id="KW-1185">Reference proteome</keyword>
<proteinExistence type="predicted"/>
<organism evidence="1 2">
    <name type="scientific">Liparis tanakae</name>
    <name type="common">Tanaka's snailfish</name>
    <dbReference type="NCBI Taxonomy" id="230148"/>
    <lineage>
        <taxon>Eukaryota</taxon>
        <taxon>Metazoa</taxon>
        <taxon>Chordata</taxon>
        <taxon>Craniata</taxon>
        <taxon>Vertebrata</taxon>
        <taxon>Euteleostomi</taxon>
        <taxon>Actinopterygii</taxon>
        <taxon>Neopterygii</taxon>
        <taxon>Teleostei</taxon>
        <taxon>Neoteleostei</taxon>
        <taxon>Acanthomorphata</taxon>
        <taxon>Eupercaria</taxon>
        <taxon>Perciformes</taxon>
        <taxon>Cottioidei</taxon>
        <taxon>Cottales</taxon>
        <taxon>Liparidae</taxon>
        <taxon>Liparis</taxon>
    </lineage>
</organism>
<protein>
    <submittedName>
        <fullName evidence="1">Uncharacterized protein</fullName>
    </submittedName>
</protein>
<dbReference type="AlphaFoldDB" id="A0A4Z2FFE5"/>
<dbReference type="EMBL" id="SRLO01001264">
    <property type="protein sequence ID" value="TNN39620.1"/>
    <property type="molecule type" value="Genomic_DNA"/>
</dbReference>
<comment type="caution">
    <text evidence="1">The sequence shown here is derived from an EMBL/GenBank/DDBJ whole genome shotgun (WGS) entry which is preliminary data.</text>
</comment>